<feature type="compositionally biased region" description="Basic and acidic residues" evidence="1">
    <location>
        <begin position="100"/>
        <end position="109"/>
    </location>
</feature>
<dbReference type="Proteomes" id="UP001303046">
    <property type="component" value="Unassembled WGS sequence"/>
</dbReference>
<comment type="caution">
    <text evidence="3">The sequence shown here is derived from an EMBL/GenBank/DDBJ whole genome shotgun (WGS) entry which is preliminary data.</text>
</comment>
<reference evidence="3 4" key="1">
    <citation type="submission" date="2023-08" db="EMBL/GenBank/DDBJ databases">
        <title>A Necator americanus chromosomal reference genome.</title>
        <authorList>
            <person name="Ilik V."/>
            <person name="Petrzelkova K.J."/>
            <person name="Pardy F."/>
            <person name="Fuh T."/>
            <person name="Niatou-Singa F.S."/>
            <person name="Gouil Q."/>
            <person name="Baker L."/>
            <person name="Ritchie M.E."/>
            <person name="Jex A.R."/>
            <person name="Gazzola D."/>
            <person name="Li H."/>
            <person name="Toshio Fujiwara R."/>
            <person name="Zhan B."/>
            <person name="Aroian R.V."/>
            <person name="Pafco B."/>
            <person name="Schwarz E.M."/>
        </authorList>
    </citation>
    <scope>NUCLEOTIDE SEQUENCE [LARGE SCALE GENOMIC DNA]</scope>
    <source>
        <strain evidence="3 4">Aroian</strain>
        <tissue evidence="3">Whole animal</tissue>
    </source>
</reference>
<evidence type="ECO:0000313" key="4">
    <source>
        <dbReference type="Proteomes" id="UP001303046"/>
    </source>
</evidence>
<feature type="domain" description="SprT-like" evidence="2">
    <location>
        <begin position="320"/>
        <end position="473"/>
    </location>
</feature>
<dbReference type="SMART" id="SM00731">
    <property type="entry name" value="SprT"/>
    <property type="match status" value="1"/>
</dbReference>
<feature type="region of interest" description="Disordered" evidence="1">
    <location>
        <begin position="31"/>
        <end position="109"/>
    </location>
</feature>
<feature type="compositionally biased region" description="Basic and acidic residues" evidence="1">
    <location>
        <begin position="36"/>
        <end position="51"/>
    </location>
</feature>
<protein>
    <recommendedName>
        <fullName evidence="2">SprT-like domain-containing protein</fullName>
    </recommendedName>
</protein>
<feature type="region of interest" description="Disordered" evidence="1">
    <location>
        <begin position="151"/>
        <end position="186"/>
    </location>
</feature>
<feature type="region of interest" description="Disordered" evidence="1">
    <location>
        <begin position="222"/>
        <end position="258"/>
    </location>
</feature>
<dbReference type="EMBL" id="JAVFWL010000003">
    <property type="protein sequence ID" value="KAK6742297.1"/>
    <property type="molecule type" value="Genomic_DNA"/>
</dbReference>
<dbReference type="PANTHER" id="PTHR23099:SF0">
    <property type="entry name" value="GERM CELL NUCLEAR ACIDIC PROTEIN"/>
    <property type="match status" value="1"/>
</dbReference>
<accession>A0ABR1CVF4</accession>
<dbReference type="PANTHER" id="PTHR23099">
    <property type="entry name" value="TRANSCRIPTIONAL REGULATOR"/>
    <property type="match status" value="1"/>
</dbReference>
<gene>
    <name evidence="3" type="primary">Necator_chrIII.g10655</name>
    <name evidence="3" type="ORF">RB195_009890</name>
</gene>
<feature type="compositionally biased region" description="Low complexity" evidence="1">
    <location>
        <begin position="69"/>
        <end position="78"/>
    </location>
</feature>
<feature type="compositionally biased region" description="Low complexity" evidence="1">
    <location>
        <begin position="88"/>
        <end position="99"/>
    </location>
</feature>
<dbReference type="InterPro" id="IPR006640">
    <property type="entry name" value="SprT-like_domain"/>
</dbReference>
<evidence type="ECO:0000256" key="1">
    <source>
        <dbReference type="SAM" id="MobiDB-lite"/>
    </source>
</evidence>
<keyword evidence="4" id="KW-1185">Reference proteome</keyword>
<name>A0ABR1CVF4_NECAM</name>
<proteinExistence type="predicted"/>
<dbReference type="Pfam" id="PF10263">
    <property type="entry name" value="SprT-like"/>
    <property type="match status" value="1"/>
</dbReference>
<sequence length="564" mass="64201">MADLTPEALHQSCHKYRRVLVLDDSSGVDHLQSYGSEKRPNSFLSDDHSEDVSVVSQGNKLHERESSDNDSYSSSFVVSDDEYFTDDSSYSPSSPSESSNEVKHNLTEEQIRRVQGLRFAKKNSSEIAFVQPCEQNSFYSDSCAATLDNITKGGRSEMQPSFSKEAHDGSAESENSLKSSCESDDNDDSFEKYLKKLRTQTTEPISITKLKRNGAEEKSFIVSDSDVSGSCSESESETTDSSWSPSSNECDDQSRRSDPQLLKSIKESFASPSVLSHGRKKPADEDEHFLISLSHDYSELRHPEAELYVKKGIKNAKLRTQLTSRLFEIFRRQCFNEELPEFLSVTWNPRLCKTAGMCRNKSDRTSCIELSPKVCSTPDRVRDTLVHEMCHAAVWVVDGRIKEGHGAVWKKWAYMCMKRFSFLPVIGRCHDYEIDAKFIYECEGCGQQVRRHTKSFDTTRKICGICKARFVLQVRPNAKNKAPNNELQHNSFAKYVKENYGKYKKPGMKHGEVMRTLAQLYKEQSMQRISEEETKLQDKSTRKINKEEAEVQDLLDLSVLSIHN</sequence>
<feature type="compositionally biased region" description="Low complexity" evidence="1">
    <location>
        <begin position="223"/>
        <end position="247"/>
    </location>
</feature>
<evidence type="ECO:0000313" key="3">
    <source>
        <dbReference type="EMBL" id="KAK6742297.1"/>
    </source>
</evidence>
<organism evidence="3 4">
    <name type="scientific">Necator americanus</name>
    <name type="common">Human hookworm</name>
    <dbReference type="NCBI Taxonomy" id="51031"/>
    <lineage>
        <taxon>Eukaryota</taxon>
        <taxon>Metazoa</taxon>
        <taxon>Ecdysozoa</taxon>
        <taxon>Nematoda</taxon>
        <taxon>Chromadorea</taxon>
        <taxon>Rhabditida</taxon>
        <taxon>Rhabditina</taxon>
        <taxon>Rhabditomorpha</taxon>
        <taxon>Strongyloidea</taxon>
        <taxon>Ancylostomatidae</taxon>
        <taxon>Bunostominae</taxon>
        <taxon>Necator</taxon>
    </lineage>
</organism>
<evidence type="ECO:0000259" key="2">
    <source>
        <dbReference type="SMART" id="SM00731"/>
    </source>
</evidence>